<evidence type="ECO:0000256" key="4">
    <source>
        <dbReference type="ARBA" id="ARBA00022840"/>
    </source>
</evidence>
<keyword evidence="1" id="KW-0808">Transferase</keyword>
<accession>A0A8E6B8X0</accession>
<feature type="region of interest" description="Disordered" evidence="5">
    <location>
        <begin position="103"/>
        <end position="126"/>
    </location>
</feature>
<keyword evidence="6" id="KW-0472">Membrane</keyword>
<dbReference type="RefSeq" id="WP_213497578.1">
    <property type="nucleotide sequence ID" value="NZ_CP074694.1"/>
</dbReference>
<evidence type="ECO:0000256" key="1">
    <source>
        <dbReference type="ARBA" id="ARBA00022679"/>
    </source>
</evidence>
<keyword evidence="6" id="KW-0812">Transmembrane</keyword>
<dbReference type="PROSITE" id="PS50011">
    <property type="entry name" value="PROTEIN_KINASE_DOM"/>
    <property type="match status" value="1"/>
</dbReference>
<evidence type="ECO:0000256" key="3">
    <source>
        <dbReference type="ARBA" id="ARBA00022777"/>
    </source>
</evidence>
<evidence type="ECO:0000313" key="8">
    <source>
        <dbReference type="EMBL" id="QVL32688.1"/>
    </source>
</evidence>
<evidence type="ECO:0000256" key="2">
    <source>
        <dbReference type="ARBA" id="ARBA00022741"/>
    </source>
</evidence>
<evidence type="ECO:0000256" key="6">
    <source>
        <dbReference type="SAM" id="Phobius"/>
    </source>
</evidence>
<evidence type="ECO:0000256" key="5">
    <source>
        <dbReference type="SAM" id="MobiDB-lite"/>
    </source>
</evidence>
<evidence type="ECO:0000313" key="9">
    <source>
        <dbReference type="Proteomes" id="UP000676194"/>
    </source>
</evidence>
<feature type="transmembrane region" description="Helical" evidence="6">
    <location>
        <begin position="164"/>
        <end position="183"/>
    </location>
</feature>
<dbReference type="Gene3D" id="1.10.510.10">
    <property type="entry name" value="Transferase(Phosphotransferase) domain 1"/>
    <property type="match status" value="1"/>
</dbReference>
<proteinExistence type="predicted"/>
<reference evidence="8" key="1">
    <citation type="submission" date="2021-05" db="EMBL/GenBank/DDBJ databases">
        <title>Complete genome sequence of the cellulolytic planctomycete Telmatocola sphagniphila SP2T and characterization of the first cellulase from planctomycetes.</title>
        <authorList>
            <person name="Rakitin A.L."/>
            <person name="Beletsky A.V."/>
            <person name="Naumoff D.G."/>
            <person name="Kulichevskaya I.S."/>
            <person name="Mardanov A.V."/>
            <person name="Ravin N.V."/>
            <person name="Dedysh S.N."/>
        </authorList>
    </citation>
    <scope>NUCLEOTIDE SEQUENCE</scope>
    <source>
        <strain evidence="8">SP2T</strain>
    </source>
</reference>
<keyword evidence="2" id="KW-0547">Nucleotide-binding</keyword>
<dbReference type="InterPro" id="IPR011009">
    <property type="entry name" value="Kinase-like_dom_sf"/>
</dbReference>
<dbReference type="GO" id="GO:0005524">
    <property type="term" value="F:ATP binding"/>
    <property type="evidence" value="ECO:0007669"/>
    <property type="project" value="UniProtKB-KW"/>
</dbReference>
<evidence type="ECO:0000259" key="7">
    <source>
        <dbReference type="PROSITE" id="PS50011"/>
    </source>
</evidence>
<keyword evidence="9" id="KW-1185">Reference proteome</keyword>
<dbReference type="EMBL" id="CP074694">
    <property type="protein sequence ID" value="QVL32688.1"/>
    <property type="molecule type" value="Genomic_DNA"/>
</dbReference>
<sequence>MNAMMGTPDFMAPEQACNTKDADIRADIYSLGCTFYFLLTGQPPFSGESIGDLIFKHWQDPRPDVSELWNDVSKELAQCIQKMMAIEPSDRPKSPKEVIEELTRVSKAEPKRKENPELPRAEGEPREANLLQVELDPPKLAPQHSKSSLLMPLKNTKLRRPGSFVFFGVGIVALLVGIVLLQFSDRFRMRAKQGVLVLESLPEGSQIKVDGKIQSIDTKNSKQIEIEVSSGQKHVTAHTSS</sequence>
<dbReference type="GO" id="GO:0004674">
    <property type="term" value="F:protein serine/threonine kinase activity"/>
    <property type="evidence" value="ECO:0007669"/>
    <property type="project" value="TreeGrafter"/>
</dbReference>
<dbReference type="PANTHER" id="PTHR43289">
    <property type="entry name" value="MITOGEN-ACTIVATED PROTEIN KINASE KINASE KINASE 20-RELATED"/>
    <property type="match status" value="1"/>
</dbReference>
<gene>
    <name evidence="8" type="ORF">KIH39_01855</name>
</gene>
<name>A0A8E6B8X0_9BACT</name>
<keyword evidence="4" id="KW-0067">ATP-binding</keyword>
<feature type="domain" description="Protein kinase" evidence="7">
    <location>
        <begin position="1"/>
        <end position="103"/>
    </location>
</feature>
<protein>
    <recommendedName>
        <fullName evidence="7">Protein kinase domain-containing protein</fullName>
    </recommendedName>
</protein>
<dbReference type="SUPFAM" id="SSF56112">
    <property type="entry name" value="Protein kinase-like (PK-like)"/>
    <property type="match status" value="1"/>
</dbReference>
<dbReference type="KEGG" id="tsph:KIH39_01855"/>
<keyword evidence="6" id="KW-1133">Transmembrane helix</keyword>
<dbReference type="Pfam" id="PF00069">
    <property type="entry name" value="Pkinase"/>
    <property type="match status" value="1"/>
</dbReference>
<dbReference type="PANTHER" id="PTHR43289:SF6">
    <property type="entry name" value="SERINE_THREONINE-PROTEIN KINASE NEKL-3"/>
    <property type="match status" value="1"/>
</dbReference>
<keyword evidence="3" id="KW-0418">Kinase</keyword>
<dbReference type="AlphaFoldDB" id="A0A8E6B8X0"/>
<dbReference type="InterPro" id="IPR000719">
    <property type="entry name" value="Prot_kinase_dom"/>
</dbReference>
<dbReference type="Proteomes" id="UP000676194">
    <property type="component" value="Chromosome"/>
</dbReference>
<organism evidence="8 9">
    <name type="scientific">Telmatocola sphagniphila</name>
    <dbReference type="NCBI Taxonomy" id="1123043"/>
    <lineage>
        <taxon>Bacteria</taxon>
        <taxon>Pseudomonadati</taxon>
        <taxon>Planctomycetota</taxon>
        <taxon>Planctomycetia</taxon>
        <taxon>Gemmatales</taxon>
        <taxon>Gemmataceae</taxon>
    </lineage>
</organism>